<proteinExistence type="predicted"/>
<organism evidence="1 2">
    <name type="scientific">Kibdelosporangium lantanae</name>
    <dbReference type="NCBI Taxonomy" id="1497396"/>
    <lineage>
        <taxon>Bacteria</taxon>
        <taxon>Bacillati</taxon>
        <taxon>Actinomycetota</taxon>
        <taxon>Actinomycetes</taxon>
        <taxon>Pseudonocardiales</taxon>
        <taxon>Pseudonocardiaceae</taxon>
        <taxon>Kibdelosporangium</taxon>
    </lineage>
</organism>
<dbReference type="Proteomes" id="UP001597045">
    <property type="component" value="Unassembled WGS sequence"/>
</dbReference>
<comment type="caution">
    <text evidence="1">The sequence shown here is derived from an EMBL/GenBank/DDBJ whole genome shotgun (WGS) entry which is preliminary data.</text>
</comment>
<sequence>ARSWGGWAMSEHAWAEATEAYATAATALHALVGTQLRREHQEQWLVEVQSLPDQVAGASARAGDAQSAVILLERSRALILANQLECDPAHLDGLIDLGRTDLVDRYSAATAAWRDLQAGLTAGSCW</sequence>
<name>A0ABW3M3C0_9PSEU</name>
<evidence type="ECO:0000313" key="2">
    <source>
        <dbReference type="Proteomes" id="UP001597045"/>
    </source>
</evidence>
<gene>
    <name evidence="1" type="ORF">ACFQ1S_05740</name>
</gene>
<accession>A0ABW3M3C0</accession>
<reference evidence="2" key="1">
    <citation type="journal article" date="2019" name="Int. J. Syst. Evol. Microbiol.">
        <title>The Global Catalogue of Microorganisms (GCM) 10K type strain sequencing project: providing services to taxonomists for standard genome sequencing and annotation.</title>
        <authorList>
            <consortium name="The Broad Institute Genomics Platform"/>
            <consortium name="The Broad Institute Genome Sequencing Center for Infectious Disease"/>
            <person name="Wu L."/>
            <person name="Ma J."/>
        </authorList>
    </citation>
    <scope>NUCLEOTIDE SEQUENCE [LARGE SCALE GENOMIC DNA]</scope>
    <source>
        <strain evidence="2">JCM 31486</strain>
    </source>
</reference>
<protein>
    <recommendedName>
        <fullName evidence="3">Transcriptional regulator</fullName>
    </recommendedName>
</protein>
<evidence type="ECO:0000313" key="1">
    <source>
        <dbReference type="EMBL" id="MFD1045126.1"/>
    </source>
</evidence>
<keyword evidence="2" id="KW-1185">Reference proteome</keyword>
<evidence type="ECO:0008006" key="3">
    <source>
        <dbReference type="Google" id="ProtNLM"/>
    </source>
</evidence>
<dbReference type="EMBL" id="JBHTIS010000212">
    <property type="protein sequence ID" value="MFD1045126.1"/>
    <property type="molecule type" value="Genomic_DNA"/>
</dbReference>
<feature type="non-terminal residue" evidence="1">
    <location>
        <position position="1"/>
    </location>
</feature>